<feature type="compositionally biased region" description="Basic and acidic residues" evidence="1">
    <location>
        <begin position="188"/>
        <end position="200"/>
    </location>
</feature>
<feature type="non-terminal residue" evidence="2">
    <location>
        <position position="1"/>
    </location>
</feature>
<proteinExistence type="predicted"/>
<organism evidence="2 3">
    <name type="scientific">Cucurbita argyrosperma subsp. sororia</name>
    <dbReference type="NCBI Taxonomy" id="37648"/>
    <lineage>
        <taxon>Eukaryota</taxon>
        <taxon>Viridiplantae</taxon>
        <taxon>Streptophyta</taxon>
        <taxon>Embryophyta</taxon>
        <taxon>Tracheophyta</taxon>
        <taxon>Spermatophyta</taxon>
        <taxon>Magnoliopsida</taxon>
        <taxon>eudicotyledons</taxon>
        <taxon>Gunneridae</taxon>
        <taxon>Pentapetalae</taxon>
        <taxon>rosids</taxon>
        <taxon>fabids</taxon>
        <taxon>Cucurbitales</taxon>
        <taxon>Cucurbitaceae</taxon>
        <taxon>Cucurbiteae</taxon>
        <taxon>Cucurbita</taxon>
    </lineage>
</organism>
<keyword evidence="3" id="KW-1185">Reference proteome</keyword>
<feature type="compositionally biased region" description="Polar residues" evidence="1">
    <location>
        <begin position="24"/>
        <end position="43"/>
    </location>
</feature>
<gene>
    <name evidence="2" type="ORF">SDJN03_14603</name>
</gene>
<name>A0AAV6N487_9ROSI</name>
<accession>A0AAV6N487</accession>
<dbReference type="AlphaFoldDB" id="A0AAV6N487"/>
<sequence length="321" mass="34568">MSPGLDERGSEGNSPKGLRDVKSPSLSKDSSNEQSKLRTSPSLASRGVRAQESKSKSPKKSKDSESQQSKSTMVKKGEDLQDDSGNKNEMEDGELEPVSEVETTLASEPEPNLELEPDPKLKTGCDAGLSESWDVSIDFVNCTKDECDVVADEGDKLEDSLVGEREQGNEMDDKNSLESSVQLDDECKESKGIDQEVDKGKSVAVSPSTCHATYSAKDGTWTDREHGATEICRDNDMEGPSTRGFELPMLESPFGPLGPMQPLTPTMSPGPGPPISPGSIAGGMKVTSVVAAALSTRYQPLEDGRFQWRRLMSSSTMVAKE</sequence>
<feature type="region of interest" description="Disordered" evidence="1">
    <location>
        <begin position="158"/>
        <end position="200"/>
    </location>
</feature>
<feature type="region of interest" description="Disordered" evidence="1">
    <location>
        <begin position="1"/>
        <end position="124"/>
    </location>
</feature>
<protein>
    <submittedName>
        <fullName evidence="2">Uncharacterized protein</fullName>
    </submittedName>
</protein>
<evidence type="ECO:0000313" key="3">
    <source>
        <dbReference type="Proteomes" id="UP000685013"/>
    </source>
</evidence>
<feature type="compositionally biased region" description="Basic and acidic residues" evidence="1">
    <location>
        <begin position="1"/>
        <end position="10"/>
    </location>
</feature>
<feature type="compositionally biased region" description="Basic and acidic residues" evidence="1">
    <location>
        <begin position="49"/>
        <end position="65"/>
    </location>
</feature>
<dbReference type="EMBL" id="JAGKQH010000009">
    <property type="protein sequence ID" value="KAG6592257.1"/>
    <property type="molecule type" value="Genomic_DNA"/>
</dbReference>
<evidence type="ECO:0000256" key="1">
    <source>
        <dbReference type="SAM" id="MobiDB-lite"/>
    </source>
</evidence>
<reference evidence="2 3" key="1">
    <citation type="journal article" date="2021" name="Hortic Res">
        <title>The domestication of Cucurbita argyrosperma as revealed by the genome of its wild relative.</title>
        <authorList>
            <person name="Barrera-Redondo J."/>
            <person name="Sanchez-de la Vega G."/>
            <person name="Aguirre-Liguori J.A."/>
            <person name="Castellanos-Morales G."/>
            <person name="Gutierrez-Guerrero Y.T."/>
            <person name="Aguirre-Dugua X."/>
            <person name="Aguirre-Planter E."/>
            <person name="Tenaillon M.I."/>
            <person name="Lira-Saade R."/>
            <person name="Eguiarte L.E."/>
        </authorList>
    </citation>
    <scope>NUCLEOTIDE SEQUENCE [LARGE SCALE GENOMIC DNA]</scope>
    <source>
        <strain evidence="2">JBR-2021</strain>
    </source>
</reference>
<comment type="caution">
    <text evidence="2">The sequence shown here is derived from an EMBL/GenBank/DDBJ whole genome shotgun (WGS) entry which is preliminary data.</text>
</comment>
<feature type="region of interest" description="Disordered" evidence="1">
    <location>
        <begin position="258"/>
        <end position="280"/>
    </location>
</feature>
<dbReference type="Proteomes" id="UP000685013">
    <property type="component" value="Chromosome 9"/>
</dbReference>
<feature type="compositionally biased region" description="Basic and acidic residues" evidence="1">
    <location>
        <begin position="75"/>
        <end position="90"/>
    </location>
</feature>
<evidence type="ECO:0000313" key="2">
    <source>
        <dbReference type="EMBL" id="KAG6592257.1"/>
    </source>
</evidence>
<feature type="compositionally biased region" description="Basic and acidic residues" evidence="1">
    <location>
        <begin position="158"/>
        <end position="176"/>
    </location>
</feature>